<reference evidence="2 3" key="1">
    <citation type="journal article" date="2023" name="Plants (Basel)">
        <title>Bridging the Gap: Combining Genomics and Transcriptomics Approaches to Understand Stylosanthes scabra, an Orphan Legume from the Brazilian Caatinga.</title>
        <authorList>
            <person name="Ferreira-Neto J.R.C."/>
            <person name="da Silva M.D."/>
            <person name="Binneck E."/>
            <person name="de Melo N.F."/>
            <person name="da Silva R.H."/>
            <person name="de Melo A.L.T.M."/>
            <person name="Pandolfi V."/>
            <person name="Bustamante F.O."/>
            <person name="Brasileiro-Vidal A.C."/>
            <person name="Benko-Iseppon A.M."/>
        </authorList>
    </citation>
    <scope>NUCLEOTIDE SEQUENCE [LARGE SCALE GENOMIC DNA]</scope>
    <source>
        <tissue evidence="2">Leaves</tissue>
    </source>
</reference>
<protein>
    <submittedName>
        <fullName evidence="2">Uncharacterized protein</fullName>
    </submittedName>
</protein>
<dbReference type="Proteomes" id="UP001341840">
    <property type="component" value="Unassembled WGS sequence"/>
</dbReference>
<evidence type="ECO:0000256" key="1">
    <source>
        <dbReference type="SAM" id="MobiDB-lite"/>
    </source>
</evidence>
<gene>
    <name evidence="2" type="ORF">PIB30_033041</name>
</gene>
<keyword evidence="3" id="KW-1185">Reference proteome</keyword>
<feature type="compositionally biased region" description="Polar residues" evidence="1">
    <location>
        <begin position="12"/>
        <end position="21"/>
    </location>
</feature>
<accession>A0ABU6XC40</accession>
<evidence type="ECO:0000313" key="3">
    <source>
        <dbReference type="Proteomes" id="UP001341840"/>
    </source>
</evidence>
<sequence length="99" mass="10909">MKNKKPALETKSAPSKTQPNKKSLEPQPKPVTSAPLIDLAQFPALPSPLATAPATVHTAHTLPRLVTLPYPDRISPSLTTKRTGWNLLLCLRLRNQQRL</sequence>
<organism evidence="2 3">
    <name type="scientific">Stylosanthes scabra</name>
    <dbReference type="NCBI Taxonomy" id="79078"/>
    <lineage>
        <taxon>Eukaryota</taxon>
        <taxon>Viridiplantae</taxon>
        <taxon>Streptophyta</taxon>
        <taxon>Embryophyta</taxon>
        <taxon>Tracheophyta</taxon>
        <taxon>Spermatophyta</taxon>
        <taxon>Magnoliopsida</taxon>
        <taxon>eudicotyledons</taxon>
        <taxon>Gunneridae</taxon>
        <taxon>Pentapetalae</taxon>
        <taxon>rosids</taxon>
        <taxon>fabids</taxon>
        <taxon>Fabales</taxon>
        <taxon>Fabaceae</taxon>
        <taxon>Papilionoideae</taxon>
        <taxon>50 kb inversion clade</taxon>
        <taxon>dalbergioids sensu lato</taxon>
        <taxon>Dalbergieae</taxon>
        <taxon>Pterocarpus clade</taxon>
        <taxon>Stylosanthes</taxon>
    </lineage>
</organism>
<evidence type="ECO:0000313" key="2">
    <source>
        <dbReference type="EMBL" id="MED6194921.1"/>
    </source>
</evidence>
<comment type="caution">
    <text evidence="2">The sequence shown here is derived from an EMBL/GenBank/DDBJ whole genome shotgun (WGS) entry which is preliminary data.</text>
</comment>
<proteinExistence type="predicted"/>
<name>A0ABU6XC40_9FABA</name>
<feature type="region of interest" description="Disordered" evidence="1">
    <location>
        <begin position="1"/>
        <end position="35"/>
    </location>
</feature>
<dbReference type="EMBL" id="JASCZI010211596">
    <property type="protein sequence ID" value="MED6194921.1"/>
    <property type="molecule type" value="Genomic_DNA"/>
</dbReference>